<reference evidence="3" key="1">
    <citation type="journal article" date="2014" name="Front. Microbiol.">
        <title>High frequency of phylogenetically diverse reductive dehalogenase-homologous genes in deep subseafloor sedimentary metagenomes.</title>
        <authorList>
            <person name="Kawai M."/>
            <person name="Futagami T."/>
            <person name="Toyoda A."/>
            <person name="Takaki Y."/>
            <person name="Nishi S."/>
            <person name="Hori S."/>
            <person name="Arai W."/>
            <person name="Tsubouchi T."/>
            <person name="Morono Y."/>
            <person name="Uchiyama I."/>
            <person name="Ito T."/>
            <person name="Fujiyama A."/>
            <person name="Inagaki F."/>
            <person name="Takami H."/>
        </authorList>
    </citation>
    <scope>NUCLEOTIDE SEQUENCE</scope>
    <source>
        <strain evidence="3">Expedition CK06-06</strain>
    </source>
</reference>
<protein>
    <recommendedName>
        <fullName evidence="2">Aldehyde dehydrogenase domain-containing protein</fullName>
    </recommendedName>
</protein>
<dbReference type="InterPro" id="IPR016161">
    <property type="entry name" value="Ald_DH/histidinol_DH"/>
</dbReference>
<dbReference type="Gene3D" id="3.40.605.10">
    <property type="entry name" value="Aldehyde Dehydrogenase, Chain A, domain 1"/>
    <property type="match status" value="1"/>
</dbReference>
<dbReference type="InterPro" id="IPR016162">
    <property type="entry name" value="Ald_DH_N"/>
</dbReference>
<keyword evidence="1" id="KW-0560">Oxidoreductase</keyword>
<dbReference type="Gene3D" id="3.40.309.10">
    <property type="entry name" value="Aldehyde Dehydrogenase, Chain A, domain 2"/>
    <property type="match status" value="1"/>
</dbReference>
<dbReference type="PANTHER" id="PTHR11699">
    <property type="entry name" value="ALDEHYDE DEHYDROGENASE-RELATED"/>
    <property type="match status" value="1"/>
</dbReference>
<dbReference type="Pfam" id="PF00171">
    <property type="entry name" value="Aldedh"/>
    <property type="match status" value="1"/>
</dbReference>
<evidence type="ECO:0000256" key="1">
    <source>
        <dbReference type="ARBA" id="ARBA00023002"/>
    </source>
</evidence>
<dbReference type="FunFam" id="3.40.309.10:FF:000009">
    <property type="entry name" value="Aldehyde dehydrogenase A"/>
    <property type="match status" value="1"/>
</dbReference>
<dbReference type="EMBL" id="BARU01005220">
    <property type="protein sequence ID" value="GAH28406.1"/>
    <property type="molecule type" value="Genomic_DNA"/>
</dbReference>
<dbReference type="PROSITE" id="PS51257">
    <property type="entry name" value="PROKAR_LIPOPROTEIN"/>
    <property type="match status" value="1"/>
</dbReference>
<dbReference type="SUPFAM" id="SSF53720">
    <property type="entry name" value="ALDH-like"/>
    <property type="match status" value="1"/>
</dbReference>
<dbReference type="AlphaFoldDB" id="X1E569"/>
<evidence type="ECO:0000259" key="2">
    <source>
        <dbReference type="Pfam" id="PF00171"/>
    </source>
</evidence>
<dbReference type="InterPro" id="IPR015590">
    <property type="entry name" value="Aldehyde_DH_dom"/>
</dbReference>
<sequence length="292" mass="32932">MIVLKDADLERASRGAVWAAYMNTGQSCASVERVYAAKEIADEFIEKVLNHTKKLKVGNPQEPEVDLGPMATLSQLKVVEEQIEDAVKKGAKVLWGGEKIENLPGYFFRPTVLSEVNHSMKVMQDETFGPVLPVMTFSEPEEAVSLANDSRFGLTASVWTRSKKMASWMAERIEAGTITVNDHMFSFVEPGAKWGGVKQTGKGHTHGQFGLQKLVNIKYISLDLAKKKTQIWWYPYSANWPKVLDKSFVLFYHDRLYKKIKAAFSLLSYWSLIKAGSPILNFIKSIPRVLRK</sequence>
<proteinExistence type="predicted"/>
<name>X1E569_9ZZZZ</name>
<gene>
    <name evidence="3" type="ORF">S03H2_10107</name>
</gene>
<dbReference type="InterPro" id="IPR016163">
    <property type="entry name" value="Ald_DH_C"/>
</dbReference>
<comment type="caution">
    <text evidence="3">The sequence shown here is derived from an EMBL/GenBank/DDBJ whole genome shotgun (WGS) entry which is preliminary data.</text>
</comment>
<dbReference type="GO" id="GO:0016620">
    <property type="term" value="F:oxidoreductase activity, acting on the aldehyde or oxo group of donors, NAD or NADP as acceptor"/>
    <property type="evidence" value="ECO:0007669"/>
    <property type="project" value="InterPro"/>
</dbReference>
<organism evidence="3">
    <name type="scientific">marine sediment metagenome</name>
    <dbReference type="NCBI Taxonomy" id="412755"/>
    <lineage>
        <taxon>unclassified sequences</taxon>
        <taxon>metagenomes</taxon>
        <taxon>ecological metagenomes</taxon>
    </lineage>
</organism>
<evidence type="ECO:0000313" key="3">
    <source>
        <dbReference type="EMBL" id="GAH28406.1"/>
    </source>
</evidence>
<feature type="domain" description="Aldehyde dehydrogenase" evidence="2">
    <location>
        <begin position="1"/>
        <end position="220"/>
    </location>
</feature>
<accession>X1E569</accession>